<keyword evidence="4 8" id="KW-0503">Monooxygenase</keyword>
<dbReference type="NCBIfam" id="TIGR03860">
    <property type="entry name" value="FMN_nitrolo"/>
    <property type="match status" value="1"/>
</dbReference>
<keyword evidence="3 8" id="KW-0560">Oxidoreductase</keyword>
<feature type="region of interest" description="Disordered" evidence="6">
    <location>
        <begin position="423"/>
        <end position="460"/>
    </location>
</feature>
<evidence type="ECO:0000256" key="2">
    <source>
        <dbReference type="ARBA" id="ARBA00022643"/>
    </source>
</evidence>
<dbReference type="RefSeq" id="WP_310537871.1">
    <property type="nucleotide sequence ID" value="NZ_BAAAOC010000004.1"/>
</dbReference>
<keyword evidence="2" id="KW-0288">FMN</keyword>
<dbReference type="SUPFAM" id="SSF51679">
    <property type="entry name" value="Bacterial luciferase-like"/>
    <property type="match status" value="1"/>
</dbReference>
<sequence length="460" mass="50844">MPTSSTPKKELVLGAFEVMAPTFLANSWRHPRAKPEKFASLQFWQDLAKQLDEGGFDFLFFAEHLAYPMDQGDKVPEVVIREAVQFPVHDALFAISGLAAVTERLGFVVTSSTTAGQPYLNARNFGTVDHLSGGRIGWNIVTSDMQTALVRLLGHREVTPHDKRYARADEFVQLCLKQWEGGWSDDDPQPMDKERGVFNDPEKVNWISHEGEFYSLNGYFPIAPSVQRTPTLFQAGASPRGRDFAAKYAECIFTQERDVEKAAALVKDLRARAEAQGRPGDSIKIINGMSAVVGPTHEEAVQLRKELLDAPSREAMAALFMGWSGVNLMDFDPDTTLADVRTEIGQSLLAQYQDGRTVGEVIDGLRETMGGFKVTGTADEVADELEHIAEATGIDGYLVEHSFGGTESYRDFINEVMPRMRDKGILPQQPRSGSLREMLTGTPTPRLPESHPGAALRASR</sequence>
<dbReference type="PANTHER" id="PTHR30011:SF16">
    <property type="entry name" value="C2H2 FINGER DOMAIN TRANSCRIPTION FACTOR (EUROFUNG)-RELATED"/>
    <property type="match status" value="1"/>
</dbReference>
<dbReference type="EMBL" id="JAVKGT010000027">
    <property type="protein sequence ID" value="MDR5712497.1"/>
    <property type="molecule type" value="Genomic_DNA"/>
</dbReference>
<dbReference type="EC" id="1.14.-.-" evidence="8"/>
<evidence type="ECO:0000313" key="8">
    <source>
        <dbReference type="EMBL" id="MDR5712497.1"/>
    </source>
</evidence>
<evidence type="ECO:0000256" key="5">
    <source>
        <dbReference type="ARBA" id="ARBA00033748"/>
    </source>
</evidence>
<dbReference type="InterPro" id="IPR036661">
    <property type="entry name" value="Luciferase-like_sf"/>
</dbReference>
<dbReference type="PANTHER" id="PTHR30011">
    <property type="entry name" value="ALKANESULFONATE MONOOXYGENASE-RELATED"/>
    <property type="match status" value="1"/>
</dbReference>
<gene>
    <name evidence="8" type="ORF">RH857_10190</name>
</gene>
<keyword evidence="9" id="KW-1185">Reference proteome</keyword>
<dbReference type="GO" id="GO:0004497">
    <property type="term" value="F:monooxygenase activity"/>
    <property type="evidence" value="ECO:0007669"/>
    <property type="project" value="UniProtKB-KW"/>
</dbReference>
<accession>A0ABU1FV02</accession>
<name>A0ABU1FV02_9MICC</name>
<evidence type="ECO:0000313" key="9">
    <source>
        <dbReference type="Proteomes" id="UP001260872"/>
    </source>
</evidence>
<dbReference type="Pfam" id="PF00296">
    <property type="entry name" value="Bac_luciferase"/>
    <property type="match status" value="1"/>
</dbReference>
<dbReference type="InterPro" id="IPR051260">
    <property type="entry name" value="Diverse_substr_monoxygenases"/>
</dbReference>
<evidence type="ECO:0000256" key="1">
    <source>
        <dbReference type="ARBA" id="ARBA00022630"/>
    </source>
</evidence>
<reference evidence="9" key="1">
    <citation type="submission" date="2023-07" db="EMBL/GenBank/DDBJ databases">
        <title>Description of three actinobacteria isolated from air of manufacturing shop in a pharmaceutical factory.</title>
        <authorList>
            <person name="Zhang D.-F."/>
        </authorList>
    </citation>
    <scope>NUCLEOTIDE SEQUENCE [LARGE SCALE GENOMIC DNA]</scope>
    <source>
        <strain evidence="9">CCTCC AB 207010</strain>
    </source>
</reference>
<organism evidence="8 9">
    <name type="scientific">Nesterenkonia flava</name>
    <dbReference type="NCBI Taxonomy" id="469799"/>
    <lineage>
        <taxon>Bacteria</taxon>
        <taxon>Bacillati</taxon>
        <taxon>Actinomycetota</taxon>
        <taxon>Actinomycetes</taxon>
        <taxon>Micrococcales</taxon>
        <taxon>Micrococcaceae</taxon>
        <taxon>Nesterenkonia</taxon>
    </lineage>
</organism>
<protein>
    <submittedName>
        <fullName evidence="8">NtaA/DmoA family FMN-dependent monooxygenase</fullName>
        <ecNumber evidence="8">1.14.-.-</ecNumber>
    </submittedName>
</protein>
<evidence type="ECO:0000259" key="7">
    <source>
        <dbReference type="Pfam" id="PF00296"/>
    </source>
</evidence>
<dbReference type="Gene3D" id="3.20.20.30">
    <property type="entry name" value="Luciferase-like domain"/>
    <property type="match status" value="1"/>
</dbReference>
<comment type="similarity">
    <text evidence="5">Belongs to the NtaA/SnaA/DszA monooxygenase family.</text>
</comment>
<feature type="domain" description="Luciferase-like" evidence="7">
    <location>
        <begin position="35"/>
        <end position="395"/>
    </location>
</feature>
<comment type="caution">
    <text evidence="8">The sequence shown here is derived from an EMBL/GenBank/DDBJ whole genome shotgun (WGS) entry which is preliminary data.</text>
</comment>
<dbReference type="InterPro" id="IPR011251">
    <property type="entry name" value="Luciferase-like_dom"/>
</dbReference>
<dbReference type="PIRSF" id="PIRSF000337">
    <property type="entry name" value="NTA_MOA"/>
    <property type="match status" value="1"/>
</dbReference>
<keyword evidence="1" id="KW-0285">Flavoprotein</keyword>
<dbReference type="Proteomes" id="UP001260872">
    <property type="component" value="Unassembled WGS sequence"/>
</dbReference>
<evidence type="ECO:0000256" key="3">
    <source>
        <dbReference type="ARBA" id="ARBA00023002"/>
    </source>
</evidence>
<evidence type="ECO:0000256" key="4">
    <source>
        <dbReference type="ARBA" id="ARBA00023033"/>
    </source>
</evidence>
<dbReference type="InterPro" id="IPR016215">
    <property type="entry name" value="NTA_MOA"/>
</dbReference>
<proteinExistence type="inferred from homology"/>
<evidence type="ECO:0000256" key="6">
    <source>
        <dbReference type="SAM" id="MobiDB-lite"/>
    </source>
</evidence>